<feature type="compositionally biased region" description="Low complexity" evidence="1">
    <location>
        <begin position="127"/>
        <end position="182"/>
    </location>
</feature>
<comment type="caution">
    <text evidence="3">The sequence shown here is derived from an EMBL/GenBank/DDBJ whole genome shotgun (WGS) entry which is preliminary data.</text>
</comment>
<evidence type="ECO:0000256" key="1">
    <source>
        <dbReference type="SAM" id="MobiDB-lite"/>
    </source>
</evidence>
<dbReference type="Proteomes" id="UP000011777">
    <property type="component" value="Unassembled WGS sequence"/>
</dbReference>
<feature type="region of interest" description="Disordered" evidence="1">
    <location>
        <begin position="87"/>
        <end position="182"/>
    </location>
</feature>
<evidence type="ECO:0000313" key="3">
    <source>
        <dbReference type="EMBL" id="EMG50236.1"/>
    </source>
</evidence>
<feature type="compositionally biased region" description="Low complexity" evidence="1">
    <location>
        <begin position="94"/>
        <end position="117"/>
    </location>
</feature>
<keyword evidence="2" id="KW-0732">Signal</keyword>
<organism evidence="3 4">
    <name type="scientific">Candida maltosa (strain Xu316)</name>
    <name type="common">Yeast</name>
    <dbReference type="NCBI Taxonomy" id="1245528"/>
    <lineage>
        <taxon>Eukaryota</taxon>
        <taxon>Fungi</taxon>
        <taxon>Dikarya</taxon>
        <taxon>Ascomycota</taxon>
        <taxon>Saccharomycotina</taxon>
        <taxon>Pichiomycetes</taxon>
        <taxon>Debaryomycetaceae</taxon>
        <taxon>Candida/Lodderomyces clade</taxon>
        <taxon>Candida</taxon>
    </lineage>
</organism>
<dbReference type="HOGENOM" id="CLU_1102657_0_0_1"/>
<dbReference type="EMBL" id="AOGT01000328">
    <property type="protein sequence ID" value="EMG50236.1"/>
    <property type="molecule type" value="Genomic_DNA"/>
</dbReference>
<reference evidence="3 4" key="1">
    <citation type="submission" date="2013-02" db="EMBL/GenBank/DDBJ databases">
        <title>Genome sequence of Candida maltosa Xu316, a potential industrial strain for xylitol and ethanol production.</title>
        <authorList>
            <person name="Yu J."/>
            <person name="Wang Q."/>
            <person name="Geng X."/>
            <person name="Bao W."/>
            <person name="He P."/>
            <person name="Cai J."/>
        </authorList>
    </citation>
    <scope>NUCLEOTIDE SEQUENCE [LARGE SCALE GENOMIC DNA]</scope>
    <source>
        <strain evidence="4">Xu316</strain>
    </source>
</reference>
<feature type="chain" id="PRO_5012067912" description="Extracellular membrane protein CFEM domain-containing protein" evidence="2">
    <location>
        <begin position="16"/>
        <end position="241"/>
    </location>
</feature>
<protein>
    <recommendedName>
        <fullName evidence="5">Extracellular membrane protein CFEM domain-containing protein</fullName>
    </recommendedName>
</protein>
<proteinExistence type="predicted"/>
<dbReference type="OrthoDB" id="4017894at2759"/>
<sequence length="241" mass="24428">MKSALLLALLPVAFAVKREQTSCNAACTQVLEKQQQACPTGSDSSCLCGLSDEDYWEPLANCDCINPDNKFSASDIKGQICGVEVASSSEEKTTSTTSSSSSSSSSSTSTESSTTEESSTEEPVAKVAQTETVAGEAETATVTAAGEAATETAVVPPNDTPLAETAATEPAAAASAAPEPVTEATTPEIVALTPAAPLIQAQPSLFNGSDVNQVSVQAFDNGAPRVGIAVGSLFALALNFI</sequence>
<evidence type="ECO:0000313" key="4">
    <source>
        <dbReference type="Proteomes" id="UP000011777"/>
    </source>
</evidence>
<dbReference type="AlphaFoldDB" id="M3IUF1"/>
<evidence type="ECO:0000256" key="2">
    <source>
        <dbReference type="SAM" id="SignalP"/>
    </source>
</evidence>
<dbReference type="OMA" id="CDCINPD"/>
<feature type="signal peptide" evidence="2">
    <location>
        <begin position="1"/>
        <end position="15"/>
    </location>
</feature>
<evidence type="ECO:0008006" key="5">
    <source>
        <dbReference type="Google" id="ProtNLM"/>
    </source>
</evidence>
<name>M3IUF1_CANMX</name>
<accession>M3IUF1</accession>
<gene>
    <name evidence="3" type="ORF">G210_4732</name>
</gene>
<dbReference type="STRING" id="1245528.M3IUF1"/>
<keyword evidence="4" id="KW-1185">Reference proteome</keyword>